<dbReference type="SUPFAM" id="SSF51182">
    <property type="entry name" value="RmlC-like cupins"/>
    <property type="match status" value="1"/>
</dbReference>
<dbReference type="Gene3D" id="1.10.10.60">
    <property type="entry name" value="Homeodomain-like"/>
    <property type="match status" value="2"/>
</dbReference>
<evidence type="ECO:0000256" key="2">
    <source>
        <dbReference type="ARBA" id="ARBA00023125"/>
    </source>
</evidence>
<evidence type="ECO:0000256" key="3">
    <source>
        <dbReference type="ARBA" id="ARBA00023163"/>
    </source>
</evidence>
<dbReference type="EMBL" id="CP032412">
    <property type="protein sequence ID" value="AYB44232.1"/>
    <property type="molecule type" value="Genomic_DNA"/>
</dbReference>
<dbReference type="PANTHER" id="PTHR43280">
    <property type="entry name" value="ARAC-FAMILY TRANSCRIPTIONAL REGULATOR"/>
    <property type="match status" value="1"/>
</dbReference>
<dbReference type="InterPro" id="IPR009057">
    <property type="entry name" value="Homeodomain-like_sf"/>
</dbReference>
<dbReference type="AlphaFoldDB" id="A0A385TNR0"/>
<dbReference type="GO" id="GO:0003700">
    <property type="term" value="F:DNA-binding transcription factor activity"/>
    <property type="evidence" value="ECO:0007669"/>
    <property type="project" value="InterPro"/>
</dbReference>
<dbReference type="InterPro" id="IPR018062">
    <property type="entry name" value="HTH_AraC-typ_CS"/>
</dbReference>
<dbReference type="InterPro" id="IPR011051">
    <property type="entry name" value="RmlC_Cupin_sf"/>
</dbReference>
<keyword evidence="1" id="KW-0805">Transcription regulation</keyword>
<dbReference type="GO" id="GO:0043565">
    <property type="term" value="F:sequence-specific DNA binding"/>
    <property type="evidence" value="ECO:0007669"/>
    <property type="project" value="InterPro"/>
</dbReference>
<reference evidence="5 6" key="1">
    <citation type="submission" date="2018-09" db="EMBL/GenBank/DDBJ databases">
        <title>Genome Sequence of Paenibacillus lautus Strain E7593-69, Azo Dye-Degrading Bacteria, Isolated from Commercial Tattoo Inks.</title>
        <authorList>
            <person name="Nho S.W."/>
            <person name="Kim S.-J."/>
            <person name="Kweon O."/>
            <person name="Cerniglia C.E."/>
        </authorList>
    </citation>
    <scope>NUCLEOTIDE SEQUENCE [LARGE SCALE GENOMIC DNA]</scope>
    <source>
        <strain evidence="5 6">E7593-69</strain>
    </source>
</reference>
<keyword evidence="6" id="KW-1185">Reference proteome</keyword>
<protein>
    <submittedName>
        <fullName evidence="5">AraC family transcriptional regulator</fullName>
    </submittedName>
</protein>
<proteinExistence type="predicted"/>
<dbReference type="Proteomes" id="UP000266552">
    <property type="component" value="Chromosome"/>
</dbReference>
<dbReference type="SUPFAM" id="SSF46689">
    <property type="entry name" value="Homeodomain-like"/>
    <property type="match status" value="2"/>
</dbReference>
<accession>A0A385TNR0</accession>
<evidence type="ECO:0000259" key="4">
    <source>
        <dbReference type="PROSITE" id="PS01124"/>
    </source>
</evidence>
<dbReference type="InterPro" id="IPR003313">
    <property type="entry name" value="AraC-bd"/>
</dbReference>
<organism evidence="5 6">
    <name type="scientific">Paenibacillus lautus</name>
    <name type="common">Bacillus lautus</name>
    <dbReference type="NCBI Taxonomy" id="1401"/>
    <lineage>
        <taxon>Bacteria</taxon>
        <taxon>Bacillati</taxon>
        <taxon>Bacillota</taxon>
        <taxon>Bacilli</taxon>
        <taxon>Bacillales</taxon>
        <taxon>Paenibacillaceae</taxon>
        <taxon>Paenibacillus</taxon>
    </lineage>
</organism>
<dbReference type="InterPro" id="IPR020449">
    <property type="entry name" value="Tscrpt_reg_AraC-type_HTH"/>
</dbReference>
<keyword evidence="3" id="KW-0804">Transcription</keyword>
<dbReference type="InterPro" id="IPR014710">
    <property type="entry name" value="RmlC-like_jellyroll"/>
</dbReference>
<dbReference type="InterPro" id="IPR018060">
    <property type="entry name" value="HTH_AraC"/>
</dbReference>
<dbReference type="KEGG" id="plw:D5F53_13415"/>
<dbReference type="SMART" id="SM00342">
    <property type="entry name" value="HTH_ARAC"/>
    <property type="match status" value="1"/>
</dbReference>
<feature type="domain" description="HTH araC/xylS-type" evidence="4">
    <location>
        <begin position="193"/>
        <end position="291"/>
    </location>
</feature>
<gene>
    <name evidence="5" type="ORF">D5F53_13415</name>
</gene>
<evidence type="ECO:0000256" key="1">
    <source>
        <dbReference type="ARBA" id="ARBA00023015"/>
    </source>
</evidence>
<dbReference type="Pfam" id="PF02311">
    <property type="entry name" value="AraC_binding"/>
    <property type="match status" value="1"/>
</dbReference>
<dbReference type="RefSeq" id="WP_119848133.1">
    <property type="nucleotide sequence ID" value="NZ_CP032412.1"/>
</dbReference>
<name>A0A385TNR0_PAELA</name>
<dbReference type="PANTHER" id="PTHR43280:SF28">
    <property type="entry name" value="HTH-TYPE TRANSCRIPTIONAL ACTIVATOR RHAS"/>
    <property type="match status" value="1"/>
</dbReference>
<dbReference type="Gene3D" id="2.60.120.10">
    <property type="entry name" value="Jelly Rolls"/>
    <property type="match status" value="1"/>
</dbReference>
<dbReference type="CDD" id="cd02208">
    <property type="entry name" value="cupin_RmlC-like"/>
    <property type="match status" value="1"/>
</dbReference>
<dbReference type="Pfam" id="PF12833">
    <property type="entry name" value="HTH_18"/>
    <property type="match status" value="1"/>
</dbReference>
<evidence type="ECO:0000313" key="5">
    <source>
        <dbReference type="EMBL" id="AYB44232.1"/>
    </source>
</evidence>
<keyword evidence="2" id="KW-0238">DNA-binding</keyword>
<sequence>MQTKNFKVDPNFKELTEHRTTVLPIACYRTTIRQNINGYIPLHWHEEFQFVRIMKGQAIFQIQEEKVTLHEGDGMFINSGCLHLAEDDNDSGCHYICLNVLPSFVLSQELFRTYVYPYIEATNLSYIILPTREHWAKNILDAILEIDRLIHQRPALYELDLTIQLTHIWRNLVVNGFPLEYKEADMLKNHRMKQMLNWIHHHYAEKIILEDIARAGQLSRSECCRYFKRFLKKSPLNYVMEYRIQKSLILLQQPEYNVTDVAYQVGFNSTSYFINQFRKSMNMTPLTYKKQKKITYHADS</sequence>
<dbReference type="PRINTS" id="PR00032">
    <property type="entry name" value="HTHARAC"/>
</dbReference>
<dbReference type="PROSITE" id="PS01124">
    <property type="entry name" value="HTH_ARAC_FAMILY_2"/>
    <property type="match status" value="1"/>
</dbReference>
<evidence type="ECO:0000313" key="6">
    <source>
        <dbReference type="Proteomes" id="UP000266552"/>
    </source>
</evidence>
<dbReference type="PROSITE" id="PS00041">
    <property type="entry name" value="HTH_ARAC_FAMILY_1"/>
    <property type="match status" value="1"/>
</dbReference>